<dbReference type="InterPro" id="IPR043502">
    <property type="entry name" value="DNA/RNA_pol_sf"/>
</dbReference>
<dbReference type="Gene3D" id="2.40.70.10">
    <property type="entry name" value="Acid Proteases"/>
    <property type="match status" value="1"/>
</dbReference>
<feature type="region of interest" description="Disordered" evidence="1">
    <location>
        <begin position="263"/>
        <end position="309"/>
    </location>
</feature>
<keyword evidence="4" id="KW-1185">Reference proteome</keyword>
<reference evidence="3" key="2">
    <citation type="submission" date="2025-08" db="UniProtKB">
        <authorList>
            <consortium name="Ensembl"/>
        </authorList>
    </citation>
    <scope>IDENTIFICATION</scope>
</reference>
<dbReference type="InterPro" id="IPR032567">
    <property type="entry name" value="RTL1-rel"/>
</dbReference>
<organism evidence="3 4">
    <name type="scientific">Esox lucius</name>
    <name type="common">Northern pike</name>
    <dbReference type="NCBI Taxonomy" id="8010"/>
    <lineage>
        <taxon>Eukaryota</taxon>
        <taxon>Metazoa</taxon>
        <taxon>Chordata</taxon>
        <taxon>Craniata</taxon>
        <taxon>Vertebrata</taxon>
        <taxon>Euteleostomi</taxon>
        <taxon>Actinopterygii</taxon>
        <taxon>Neopterygii</taxon>
        <taxon>Teleostei</taxon>
        <taxon>Protacanthopterygii</taxon>
        <taxon>Esociformes</taxon>
        <taxon>Esocidae</taxon>
        <taxon>Esox</taxon>
    </lineage>
</organism>
<dbReference type="PANTHER" id="PTHR15503">
    <property type="entry name" value="LDOC1 RELATED"/>
    <property type="match status" value="1"/>
</dbReference>
<reference evidence="3" key="3">
    <citation type="submission" date="2025-09" db="UniProtKB">
        <authorList>
            <consortium name="Ensembl"/>
        </authorList>
    </citation>
    <scope>IDENTIFICATION</scope>
</reference>
<dbReference type="Ensembl" id="ENSELUT00000054141.2">
    <property type="protein sequence ID" value="ENSELUP00000079178.2"/>
    <property type="gene ID" value="ENSELUG00000030223.2"/>
</dbReference>
<dbReference type="OMA" id="TEARNTC"/>
<name>A0A6Q2ZMK7_ESOLU</name>
<dbReference type="Proteomes" id="UP000265140">
    <property type="component" value="Chromosome 19"/>
</dbReference>
<dbReference type="CDD" id="cd00303">
    <property type="entry name" value="retropepsin_like"/>
    <property type="match status" value="1"/>
</dbReference>
<reference evidence="3" key="1">
    <citation type="submission" date="2020-02" db="EMBL/GenBank/DDBJ databases">
        <title>Esox lucius (northern pike) genome, fEsoLuc1, primary haplotype.</title>
        <authorList>
            <person name="Myers G."/>
            <person name="Karagic N."/>
            <person name="Meyer A."/>
            <person name="Pippel M."/>
            <person name="Reichard M."/>
            <person name="Winkler S."/>
            <person name="Tracey A."/>
            <person name="Sims Y."/>
            <person name="Howe K."/>
            <person name="Rhie A."/>
            <person name="Formenti G."/>
            <person name="Durbin R."/>
            <person name="Fedrigo O."/>
            <person name="Jarvis E.D."/>
        </authorList>
    </citation>
    <scope>NUCLEOTIDE SEQUENCE [LARGE SCALE GENOMIC DNA]</scope>
</reference>
<sequence length="536" mass="57854">MEPEGATGEVGVAEAVQVHSTMLASLGAAMDNVLKAVQRLELSQQHPATPAVSPPALASPPAMGPLHLPLPRDYNGAVDCCQGFLLQLDIALQAMHPAPTEAQKITSLVSCLSGKALEWATAIWNTEQPTQGSYAEFTRRFRAVFDHPHEGREAGERLFHLRQGTRSAQEFALEFRTLAAGSGWNERALIDHYRCSLREDVRRELACRDVSLSLDQLVDKSIRLDNLLAARGRPGRGPSVPPYQPYQPDTAVPMELGAAALPGRRRGGQVRSASRGQRGHITAPHRTSLPESRGDRQGTSASPQVAHAHSPLTSSLSMCTVPVRFPGFPLLARCKALVDSGAAGNFMDRSFALRSHIPLQALDTPLPVRALDSRPLGSGLVTSCTVPLLLITDNRHSETISFHVIDSPTFPVVLGFPWLSLHDPIISWSSRRLSGWSRKCQGRCLGVSVGSTSVESPDSAPAVPIPPEYRDLATVFSKAKAAVLPPHRLGDCAIDLVDGAALPKGHVYPLSRTETETMNAYVTEALEQGYIRPSKS</sequence>
<dbReference type="Bgee" id="ENSELUG00000030223">
    <property type="expression patterns" value="Expressed in head kidney"/>
</dbReference>
<dbReference type="SUPFAM" id="SSF56672">
    <property type="entry name" value="DNA/RNA polymerases"/>
    <property type="match status" value="1"/>
</dbReference>
<protein>
    <recommendedName>
        <fullName evidence="2">Retrotransposon gag domain-containing protein</fullName>
    </recommendedName>
</protein>
<proteinExistence type="predicted"/>
<dbReference type="InParanoid" id="A0A6Q2ZMK7"/>
<dbReference type="Pfam" id="PF03732">
    <property type="entry name" value="Retrotrans_gag"/>
    <property type="match status" value="1"/>
</dbReference>
<dbReference type="InterPro" id="IPR021109">
    <property type="entry name" value="Peptidase_aspartic_dom_sf"/>
</dbReference>
<dbReference type="AlphaFoldDB" id="A0A6Q2ZMK7"/>
<evidence type="ECO:0000259" key="2">
    <source>
        <dbReference type="Pfam" id="PF03732"/>
    </source>
</evidence>
<feature type="domain" description="Retrotransposon gag" evidence="2">
    <location>
        <begin position="109"/>
        <end position="198"/>
    </location>
</feature>
<evidence type="ECO:0000313" key="3">
    <source>
        <dbReference type="Ensembl" id="ENSELUP00000079178.2"/>
    </source>
</evidence>
<evidence type="ECO:0000313" key="4">
    <source>
        <dbReference type="Proteomes" id="UP000265140"/>
    </source>
</evidence>
<dbReference type="InterPro" id="IPR005162">
    <property type="entry name" value="Retrotrans_gag_dom"/>
</dbReference>
<evidence type="ECO:0000256" key="1">
    <source>
        <dbReference type="SAM" id="MobiDB-lite"/>
    </source>
</evidence>
<feature type="region of interest" description="Disordered" evidence="1">
    <location>
        <begin position="230"/>
        <end position="250"/>
    </location>
</feature>
<accession>A0A6Q2ZMK7</accession>
<dbReference type="PANTHER" id="PTHR15503:SF22">
    <property type="entry name" value="TRANSPOSON TY3-I GAG POLYPROTEIN"/>
    <property type="match status" value="1"/>
</dbReference>
<dbReference type="Pfam" id="PF08284">
    <property type="entry name" value="RVP_2"/>
    <property type="match status" value="1"/>
</dbReference>
<dbReference type="GeneTree" id="ENSGT00950000183173"/>